<feature type="chain" id="PRO_5014500439" evidence="6">
    <location>
        <begin position="21"/>
        <end position="77"/>
    </location>
</feature>
<keyword evidence="6" id="KW-0732">Signal</keyword>
<accession>A0A072V799</accession>
<evidence type="ECO:0000256" key="1">
    <source>
        <dbReference type="ARBA" id="ARBA00006722"/>
    </source>
</evidence>
<dbReference type="Pfam" id="PF07333">
    <property type="entry name" value="SLR1-BP"/>
    <property type="match status" value="1"/>
</dbReference>
<evidence type="ECO:0000256" key="5">
    <source>
        <dbReference type="ARBA" id="ARBA00023157"/>
    </source>
</evidence>
<dbReference type="InterPro" id="IPR010851">
    <property type="entry name" value="DEFL"/>
</dbReference>
<dbReference type="GO" id="GO:0031640">
    <property type="term" value="P:killing of cells of another organism"/>
    <property type="evidence" value="ECO:0007669"/>
    <property type="project" value="UniProtKB-KW"/>
</dbReference>
<reference evidence="7 9" key="2">
    <citation type="journal article" date="2014" name="BMC Genomics">
        <title>An improved genome release (version Mt4.0) for the model legume Medicago truncatula.</title>
        <authorList>
            <person name="Tang H."/>
            <person name="Krishnakumar V."/>
            <person name="Bidwell S."/>
            <person name="Rosen B."/>
            <person name="Chan A."/>
            <person name="Zhou S."/>
            <person name="Gentzbittel L."/>
            <person name="Childs K.L."/>
            <person name="Yandell M."/>
            <person name="Gundlach H."/>
            <person name="Mayer K.F."/>
            <person name="Schwartz D.C."/>
            <person name="Town C.D."/>
        </authorList>
    </citation>
    <scope>GENOME REANNOTATION</scope>
    <source>
        <strain evidence="7">A17</strain>
        <strain evidence="8 9">cv. Jemalong A17</strain>
    </source>
</reference>
<evidence type="ECO:0000313" key="7">
    <source>
        <dbReference type="EMBL" id="KEH37899.1"/>
    </source>
</evidence>
<keyword evidence="2" id="KW-0929">Antimicrobial</keyword>
<evidence type="ECO:0000256" key="3">
    <source>
        <dbReference type="ARBA" id="ARBA00022577"/>
    </source>
</evidence>
<feature type="signal peptide" evidence="6">
    <location>
        <begin position="1"/>
        <end position="20"/>
    </location>
</feature>
<name>A0A072V799_MEDTR</name>
<keyword evidence="3" id="KW-0295">Fungicide</keyword>
<dbReference type="GO" id="GO:0050832">
    <property type="term" value="P:defense response to fungus"/>
    <property type="evidence" value="ECO:0007669"/>
    <property type="project" value="UniProtKB-KW"/>
</dbReference>
<comment type="similarity">
    <text evidence="1">Belongs to the DEFL family.</text>
</comment>
<gene>
    <name evidence="7" type="ordered locus">MTR_2g450810</name>
</gene>
<keyword evidence="7" id="KW-0946">Virion</keyword>
<keyword evidence="9" id="KW-1185">Reference proteome</keyword>
<reference evidence="8" key="3">
    <citation type="submission" date="2015-04" db="UniProtKB">
        <authorList>
            <consortium name="EnsemblPlants"/>
        </authorList>
    </citation>
    <scope>IDENTIFICATION</scope>
    <source>
        <strain evidence="8">cv. Jemalong A17</strain>
    </source>
</reference>
<sequence>MTKFSFIQIIFVAFIFSAIALTSDGCITTLPPGDCTLDACGKWCHDTYQGYGRCIPADKSINPKYYCLCNHIIGCPI</sequence>
<organism evidence="7 9">
    <name type="scientific">Medicago truncatula</name>
    <name type="common">Barrel medic</name>
    <name type="synonym">Medicago tribuloides</name>
    <dbReference type="NCBI Taxonomy" id="3880"/>
    <lineage>
        <taxon>Eukaryota</taxon>
        <taxon>Viridiplantae</taxon>
        <taxon>Streptophyta</taxon>
        <taxon>Embryophyta</taxon>
        <taxon>Tracheophyta</taxon>
        <taxon>Spermatophyta</taxon>
        <taxon>Magnoliopsida</taxon>
        <taxon>eudicotyledons</taxon>
        <taxon>Gunneridae</taxon>
        <taxon>Pentapetalae</taxon>
        <taxon>rosids</taxon>
        <taxon>fabids</taxon>
        <taxon>Fabales</taxon>
        <taxon>Fabaceae</taxon>
        <taxon>Papilionoideae</taxon>
        <taxon>50 kb inversion clade</taxon>
        <taxon>NPAAA clade</taxon>
        <taxon>Hologalegina</taxon>
        <taxon>IRL clade</taxon>
        <taxon>Trifolieae</taxon>
        <taxon>Medicago</taxon>
    </lineage>
</organism>
<dbReference type="EMBL" id="CM001218">
    <property type="protein sequence ID" value="KEH37899.1"/>
    <property type="molecule type" value="Genomic_DNA"/>
</dbReference>
<reference evidence="7 9" key="1">
    <citation type="journal article" date="2011" name="Nature">
        <title>The Medicago genome provides insight into the evolution of rhizobial symbioses.</title>
        <authorList>
            <person name="Young N.D."/>
            <person name="Debelle F."/>
            <person name="Oldroyd G.E."/>
            <person name="Geurts R."/>
            <person name="Cannon S.B."/>
            <person name="Udvardi M.K."/>
            <person name="Benedito V.A."/>
            <person name="Mayer K.F."/>
            <person name="Gouzy J."/>
            <person name="Schoof H."/>
            <person name="Van de Peer Y."/>
            <person name="Proost S."/>
            <person name="Cook D.R."/>
            <person name="Meyers B.C."/>
            <person name="Spannagl M."/>
            <person name="Cheung F."/>
            <person name="De Mita S."/>
            <person name="Krishnakumar V."/>
            <person name="Gundlach H."/>
            <person name="Zhou S."/>
            <person name="Mudge J."/>
            <person name="Bharti A.K."/>
            <person name="Murray J.D."/>
            <person name="Naoumkina M.A."/>
            <person name="Rosen B."/>
            <person name="Silverstein K.A."/>
            <person name="Tang H."/>
            <person name="Rombauts S."/>
            <person name="Zhao P.X."/>
            <person name="Zhou P."/>
            <person name="Barbe V."/>
            <person name="Bardou P."/>
            <person name="Bechner M."/>
            <person name="Bellec A."/>
            <person name="Berger A."/>
            <person name="Berges H."/>
            <person name="Bidwell S."/>
            <person name="Bisseling T."/>
            <person name="Choisne N."/>
            <person name="Couloux A."/>
            <person name="Denny R."/>
            <person name="Deshpande S."/>
            <person name="Dai X."/>
            <person name="Doyle J.J."/>
            <person name="Dudez A.M."/>
            <person name="Farmer A.D."/>
            <person name="Fouteau S."/>
            <person name="Franken C."/>
            <person name="Gibelin C."/>
            <person name="Gish J."/>
            <person name="Goldstein S."/>
            <person name="Gonzalez A.J."/>
            <person name="Green P.J."/>
            <person name="Hallab A."/>
            <person name="Hartog M."/>
            <person name="Hua A."/>
            <person name="Humphray S.J."/>
            <person name="Jeong D.H."/>
            <person name="Jing Y."/>
            <person name="Jocker A."/>
            <person name="Kenton S.M."/>
            <person name="Kim D.J."/>
            <person name="Klee K."/>
            <person name="Lai H."/>
            <person name="Lang C."/>
            <person name="Lin S."/>
            <person name="Macmil S.L."/>
            <person name="Magdelenat G."/>
            <person name="Matthews L."/>
            <person name="McCorrison J."/>
            <person name="Monaghan E.L."/>
            <person name="Mun J.H."/>
            <person name="Najar F.Z."/>
            <person name="Nicholson C."/>
            <person name="Noirot C."/>
            <person name="O'Bleness M."/>
            <person name="Paule C.R."/>
            <person name="Poulain J."/>
            <person name="Prion F."/>
            <person name="Qin B."/>
            <person name="Qu C."/>
            <person name="Retzel E.F."/>
            <person name="Riddle C."/>
            <person name="Sallet E."/>
            <person name="Samain S."/>
            <person name="Samson N."/>
            <person name="Sanders I."/>
            <person name="Saurat O."/>
            <person name="Scarpelli C."/>
            <person name="Schiex T."/>
            <person name="Segurens B."/>
            <person name="Severin A.J."/>
            <person name="Sherrier D.J."/>
            <person name="Shi R."/>
            <person name="Sims S."/>
            <person name="Singer S.R."/>
            <person name="Sinharoy S."/>
            <person name="Sterck L."/>
            <person name="Viollet A."/>
            <person name="Wang B.B."/>
            <person name="Wang K."/>
            <person name="Wang M."/>
            <person name="Wang X."/>
            <person name="Warfsmann J."/>
            <person name="Weissenbach J."/>
            <person name="White D.D."/>
            <person name="White J.D."/>
            <person name="Wiley G.B."/>
            <person name="Wincker P."/>
            <person name="Xing Y."/>
            <person name="Yang L."/>
            <person name="Yao Z."/>
            <person name="Ying F."/>
            <person name="Zhai J."/>
            <person name="Zhou L."/>
            <person name="Zuber A."/>
            <person name="Denarie J."/>
            <person name="Dixon R.A."/>
            <person name="May G.D."/>
            <person name="Schwartz D.C."/>
            <person name="Rogers J."/>
            <person name="Quetier F."/>
            <person name="Town C.D."/>
            <person name="Roe B.A."/>
        </authorList>
    </citation>
    <scope>NUCLEOTIDE SEQUENCE [LARGE SCALE GENOMIC DNA]</scope>
    <source>
        <strain evidence="7">A17</strain>
        <strain evidence="8 9">cv. Jemalong A17</strain>
    </source>
</reference>
<evidence type="ECO:0000256" key="2">
    <source>
        <dbReference type="ARBA" id="ARBA00022529"/>
    </source>
</evidence>
<keyword evidence="4" id="KW-0611">Plant defense</keyword>
<proteinExistence type="inferred from homology"/>
<dbReference type="EnsemblPlants" id="KEH37899">
    <property type="protein sequence ID" value="KEH37899"/>
    <property type="gene ID" value="MTR_2g450810"/>
</dbReference>
<evidence type="ECO:0000256" key="6">
    <source>
        <dbReference type="SAM" id="SignalP"/>
    </source>
</evidence>
<evidence type="ECO:0000313" key="8">
    <source>
        <dbReference type="EnsemblPlants" id="KEH37899"/>
    </source>
</evidence>
<dbReference type="AlphaFoldDB" id="A0A072V799"/>
<protein>
    <submittedName>
        <fullName evidence="7">S locus-related glycoprotein 1-binding pollen coat protein (SLR1-BP)</fullName>
    </submittedName>
</protein>
<dbReference type="HOGENOM" id="CLU_2797736_0_0_1"/>
<evidence type="ECO:0000256" key="4">
    <source>
        <dbReference type="ARBA" id="ARBA00022821"/>
    </source>
</evidence>
<keyword evidence="5" id="KW-1015">Disulfide bond</keyword>
<dbReference type="Proteomes" id="UP000002051">
    <property type="component" value="Chromosome 2"/>
</dbReference>
<keyword evidence="7" id="KW-0167">Capsid protein</keyword>
<evidence type="ECO:0000313" key="9">
    <source>
        <dbReference type="Proteomes" id="UP000002051"/>
    </source>
</evidence>